<comment type="similarity">
    <text evidence="1">Belongs to the short-chain dehydrogenases/reductases (SDR) family.</text>
</comment>
<evidence type="ECO:0000313" key="2">
    <source>
        <dbReference type="EMBL" id="PPF13978.1"/>
    </source>
</evidence>
<organism evidence="2 4">
    <name type="scientific">Rathayibacter rathayi</name>
    <name type="common">Corynebacterium rathayi</name>
    <dbReference type="NCBI Taxonomy" id="33887"/>
    <lineage>
        <taxon>Bacteria</taxon>
        <taxon>Bacillati</taxon>
        <taxon>Actinomycetota</taxon>
        <taxon>Actinomycetes</taxon>
        <taxon>Micrococcales</taxon>
        <taxon>Microbacteriaceae</taxon>
        <taxon>Rathayibacter</taxon>
    </lineage>
</organism>
<evidence type="ECO:0000256" key="1">
    <source>
        <dbReference type="ARBA" id="ARBA00006484"/>
    </source>
</evidence>
<evidence type="ECO:0008006" key="6">
    <source>
        <dbReference type="Google" id="ProtNLM"/>
    </source>
</evidence>
<proteinExistence type="inferred from homology"/>
<dbReference type="RefSeq" id="WP_097167098.1">
    <property type="nucleotide sequence ID" value="NZ_CP028129.1"/>
</dbReference>
<evidence type="ECO:0000313" key="3">
    <source>
        <dbReference type="EMBL" id="PPH75963.1"/>
    </source>
</evidence>
<gene>
    <name evidence="2" type="ORF">C5C04_08405</name>
    <name evidence="3" type="ORF">C5C40_09990</name>
</gene>
<dbReference type="PANTHER" id="PTHR42760">
    <property type="entry name" value="SHORT-CHAIN DEHYDROGENASES/REDUCTASES FAMILY MEMBER"/>
    <property type="match status" value="1"/>
</dbReference>
<comment type="caution">
    <text evidence="2">The sequence shown here is derived from an EMBL/GenBank/DDBJ whole genome shotgun (WGS) entry which is preliminary data.</text>
</comment>
<evidence type="ECO:0000313" key="5">
    <source>
        <dbReference type="Proteomes" id="UP000239698"/>
    </source>
</evidence>
<reference evidence="4 5" key="1">
    <citation type="submission" date="2018-02" db="EMBL/GenBank/DDBJ databases">
        <title>Bacteriophage NCPPB3778 and a type I-E CRISPR drive the evolution of the US Biological Select Agent, Rathayibacter toxicus.</title>
        <authorList>
            <person name="Davis E.W.II."/>
            <person name="Tabima J.F."/>
            <person name="Weisberg A.J."/>
            <person name="Lopes L.D."/>
            <person name="Wiseman M.S."/>
            <person name="Wiseman M.S."/>
            <person name="Pupko T."/>
            <person name="Belcher M.S."/>
            <person name="Sechler A.J."/>
            <person name="Tancos M.A."/>
            <person name="Schroeder B.K."/>
            <person name="Murray T.D."/>
            <person name="Luster D.G."/>
            <person name="Schneider W.L."/>
            <person name="Rogers E."/>
            <person name="Andreote F.D."/>
            <person name="Grunwald N.J."/>
            <person name="Putnam M.L."/>
            <person name="Chang J.H."/>
        </authorList>
    </citation>
    <scope>NUCLEOTIDE SEQUENCE [LARGE SCALE GENOMIC DNA]</scope>
    <source>
        <strain evidence="3 5">AY1D6</strain>
        <strain evidence="2 4">AY1I9</strain>
    </source>
</reference>
<dbReference type="Proteomes" id="UP000239698">
    <property type="component" value="Unassembled WGS sequence"/>
</dbReference>
<dbReference type="InterPro" id="IPR036291">
    <property type="entry name" value="NAD(P)-bd_dom_sf"/>
</dbReference>
<dbReference type="Pfam" id="PF00106">
    <property type="entry name" value="adh_short"/>
    <property type="match status" value="1"/>
</dbReference>
<accession>A0ABD6W8N4</accession>
<keyword evidence="5" id="KW-1185">Reference proteome</keyword>
<dbReference type="KEGG" id="rry:C1O28_12560"/>
<dbReference type="InterPro" id="IPR002347">
    <property type="entry name" value="SDR_fam"/>
</dbReference>
<name>A0ABD6W8N4_RATRA</name>
<dbReference type="GeneID" id="49821311"/>
<dbReference type="PRINTS" id="PR00081">
    <property type="entry name" value="GDHRDH"/>
</dbReference>
<dbReference type="EMBL" id="PSVT01000020">
    <property type="protein sequence ID" value="PPH75963.1"/>
    <property type="molecule type" value="Genomic_DNA"/>
</dbReference>
<sequence length="261" mass="28248">MTATKRVAFVTGASGGLGGGMCRALLAEGWTVFAHVRTEGEGRDLVAWGARVIAADLTFRTQVSHLVEQVESETDRLDIMVNNAAGGYGPPNSERQTTIDGWESRLAVNALAPLALLRGLGDRLGPGSRVVNVASTNQGLVDIFDLQLTSNWSRQNSYRQSKALLLIITDVFARRWKSRGITVNAVHPGTRLPTKIVLESGVEPLGSLRRGLDACLSEVRAVNQETAMFVRAAEKSIRITDLYPDTSTSDALVTRLERMCG</sequence>
<dbReference type="Gene3D" id="3.40.50.720">
    <property type="entry name" value="NAD(P)-binding Rossmann-like Domain"/>
    <property type="match status" value="1"/>
</dbReference>
<evidence type="ECO:0000313" key="4">
    <source>
        <dbReference type="Proteomes" id="UP000237881"/>
    </source>
</evidence>
<dbReference type="Proteomes" id="UP000237881">
    <property type="component" value="Unassembled WGS sequence"/>
</dbReference>
<dbReference type="AlphaFoldDB" id="A0ABD6W8N4"/>
<dbReference type="SUPFAM" id="SSF51735">
    <property type="entry name" value="NAD(P)-binding Rossmann-fold domains"/>
    <property type="match status" value="1"/>
</dbReference>
<protein>
    <recommendedName>
        <fullName evidence="6">SDR family NAD(P)-dependent oxidoreductase</fullName>
    </recommendedName>
</protein>
<dbReference type="EMBL" id="PSUL01000016">
    <property type="protein sequence ID" value="PPF13978.1"/>
    <property type="molecule type" value="Genomic_DNA"/>
</dbReference>